<keyword evidence="5" id="KW-1185">Reference proteome</keyword>
<dbReference type="Pfam" id="PF17389">
    <property type="entry name" value="Bac_rhamnosid6H"/>
    <property type="match status" value="1"/>
</dbReference>
<dbReference type="InterPro" id="IPR008928">
    <property type="entry name" value="6-hairpin_glycosidase_sf"/>
</dbReference>
<feature type="domain" description="Alpha-L-rhamnosidase six-hairpin glycosidase" evidence="2">
    <location>
        <begin position="348"/>
        <end position="626"/>
    </location>
</feature>
<protein>
    <submittedName>
        <fullName evidence="4">Glycoside hydrolase family 78 protein</fullName>
    </submittedName>
</protein>
<proteinExistence type="predicted"/>
<feature type="domain" description="Bacterial alpha-L-rhamnosidase N-terminal" evidence="1">
    <location>
        <begin position="32"/>
        <end position="184"/>
    </location>
</feature>
<dbReference type="PANTHER" id="PTHR34987:SF2">
    <property type="entry name" value="B, PUTATIVE (AFU_ORTHOLOGUE AFUA_7G05040)-RELATED"/>
    <property type="match status" value="1"/>
</dbReference>
<evidence type="ECO:0000313" key="4">
    <source>
        <dbReference type="EMBL" id="MDG0808032.1"/>
    </source>
</evidence>
<reference evidence="4" key="1">
    <citation type="submission" date="2022-10" db="EMBL/GenBank/DDBJ databases">
        <title>Comparative genomic analysis of Cohnella hashimotonis sp. nov., isolated from the International Space Station.</title>
        <authorList>
            <person name="Simpson A."/>
            <person name="Venkateswaran K."/>
        </authorList>
    </citation>
    <scope>NUCLEOTIDE SEQUENCE</scope>
    <source>
        <strain evidence="4">DSM 28161</strain>
    </source>
</reference>
<sequence>MEERQVIHNEQAHEQIYFRRSFELDRIEEATLRLKVSADSRYRLYVNGIPVSRGPAKGDHQTYYYEEVDCTSFLREGRNVIAAHVVHYDDRGGPVSVWRANRGGFLLAGEVSDPKGQSILTLHTDDRWRCLQETAIAYDVSDADTAFVGGTERVDGLNLAHNWYTMEYDDSNWPFAVKISEHENPVIGHYSPWYLAPRPIPPLYETNRAFVPSFGLDDSGKPITIGPHQNFKLELDAGEMTTGYPVLWLSGGKNATVKLLYAECYRQADPATGVFVKGIRDDRTGVLIGHFDLYTVGGSGSADQPECYEPFLFRTFRYISLEVVTAEEALIIQSFHYRETGYPLEVKASFASSDASLQPLWNISVNTLKRCMHETYEDCPYFEQLQYAMDTRLQALFTYQLSGDDRLARKAIYDFHCSRLPNGMLQSRYPSMLQQVIPGFSLYWIMMVHDHYRYFGDPTLVRTYLPTIDGILEWFHQRIASDGLLDQMPPEYWSYVDWVDEWRELNGVPTASKEGSMVIYNLMYAASLKLAAELQDSLGRTSTGDEYRSRAAAILEAVNRTSYSQAAGLYRDAPQVELYSQHAQIWAVLAGAVQGEAAKQLIDRMFANQSLAKVSYAMSFFLFRALEEIGSYDQSFSLWDTWRDLAALGLTSWVEDPVSQRSDCHAWGAVPIYEFSAKLLGVSPATPGYRTIKVAPQPGKLTYASGEVATPLGVVHVAWELGDGKQFKLTVSTSVDAQLMIVLPDQTVHVHQGGRRTSFLLRAAIMQIQRLHAKKFMRKMQKNPSCRSSCCTRPARSRFRPSCSGAFSSVYRTASQKRR</sequence>
<feature type="domain" description="Alpha-L-rhamnosidase C-terminal" evidence="3">
    <location>
        <begin position="681"/>
        <end position="755"/>
    </location>
</feature>
<dbReference type="InterPro" id="IPR035398">
    <property type="entry name" value="Bac_rhamnosid_C"/>
</dbReference>
<dbReference type="Gene3D" id="2.60.120.260">
    <property type="entry name" value="Galactose-binding domain-like"/>
    <property type="match status" value="2"/>
</dbReference>
<name>A0A9X4QS12_9BACL</name>
<evidence type="ECO:0000259" key="1">
    <source>
        <dbReference type="Pfam" id="PF08531"/>
    </source>
</evidence>
<dbReference type="SUPFAM" id="SSF48208">
    <property type="entry name" value="Six-hairpin glycosidases"/>
    <property type="match status" value="1"/>
</dbReference>
<dbReference type="Proteomes" id="UP001153404">
    <property type="component" value="Unassembled WGS sequence"/>
</dbReference>
<keyword evidence="4" id="KW-0378">Hydrolase</keyword>
<dbReference type="PANTHER" id="PTHR34987">
    <property type="entry name" value="C, PUTATIVE (AFU_ORTHOLOGUE AFUA_3G02880)-RELATED"/>
    <property type="match status" value="1"/>
</dbReference>
<dbReference type="InterPro" id="IPR008979">
    <property type="entry name" value="Galactose-bd-like_sf"/>
</dbReference>
<accession>A0A9X4QS12</accession>
<dbReference type="GO" id="GO:0016787">
    <property type="term" value="F:hydrolase activity"/>
    <property type="evidence" value="ECO:0007669"/>
    <property type="project" value="UniProtKB-KW"/>
</dbReference>
<evidence type="ECO:0000313" key="5">
    <source>
        <dbReference type="Proteomes" id="UP001153404"/>
    </source>
</evidence>
<dbReference type="AlphaFoldDB" id="A0A9X4QS12"/>
<dbReference type="Pfam" id="PF08531">
    <property type="entry name" value="Bac_rhamnosid_N"/>
    <property type="match status" value="1"/>
</dbReference>
<dbReference type="InterPro" id="IPR012341">
    <property type="entry name" value="6hp_glycosidase-like_sf"/>
</dbReference>
<dbReference type="GO" id="GO:0005975">
    <property type="term" value="P:carbohydrate metabolic process"/>
    <property type="evidence" value="ECO:0007669"/>
    <property type="project" value="InterPro"/>
</dbReference>
<evidence type="ECO:0000259" key="3">
    <source>
        <dbReference type="Pfam" id="PF17390"/>
    </source>
</evidence>
<organism evidence="4 5">
    <name type="scientific">Cohnella rhizosphaerae</name>
    <dbReference type="NCBI Taxonomy" id="1457232"/>
    <lineage>
        <taxon>Bacteria</taxon>
        <taxon>Bacillati</taxon>
        <taxon>Bacillota</taxon>
        <taxon>Bacilli</taxon>
        <taxon>Bacillales</taxon>
        <taxon>Paenibacillaceae</taxon>
        <taxon>Cohnella</taxon>
    </lineage>
</organism>
<dbReference type="Pfam" id="PF17390">
    <property type="entry name" value="Bac_rhamnosid_C"/>
    <property type="match status" value="1"/>
</dbReference>
<dbReference type="Gene3D" id="2.60.420.10">
    <property type="entry name" value="Maltose phosphorylase, domain 3"/>
    <property type="match status" value="1"/>
</dbReference>
<comment type="caution">
    <text evidence="4">The sequence shown here is derived from an EMBL/GenBank/DDBJ whole genome shotgun (WGS) entry which is preliminary data.</text>
</comment>
<gene>
    <name evidence="4" type="ORF">OMP40_00390</name>
</gene>
<evidence type="ECO:0000259" key="2">
    <source>
        <dbReference type="Pfam" id="PF17389"/>
    </source>
</evidence>
<dbReference type="SUPFAM" id="SSF49785">
    <property type="entry name" value="Galactose-binding domain-like"/>
    <property type="match status" value="1"/>
</dbReference>
<dbReference type="EMBL" id="JAPDIA010000001">
    <property type="protein sequence ID" value="MDG0808032.1"/>
    <property type="molecule type" value="Genomic_DNA"/>
</dbReference>
<dbReference type="InterPro" id="IPR035396">
    <property type="entry name" value="Bac_rhamnosid6H"/>
</dbReference>
<dbReference type="InterPro" id="IPR013737">
    <property type="entry name" value="Bac_rhamnosid_N"/>
</dbReference>
<dbReference type="RefSeq" id="WP_277529160.1">
    <property type="nucleotide sequence ID" value="NZ_JAPDIA010000001.1"/>
</dbReference>
<dbReference type="Gene3D" id="1.50.10.10">
    <property type="match status" value="1"/>
</dbReference>